<accession>A0AA35WQ17</accession>
<comment type="caution">
    <text evidence="2">The sequence shown here is derived from an EMBL/GenBank/DDBJ whole genome shotgun (WGS) entry which is preliminary data.</text>
</comment>
<proteinExistence type="predicted"/>
<dbReference type="Proteomes" id="UP001174909">
    <property type="component" value="Unassembled WGS sequence"/>
</dbReference>
<dbReference type="EMBL" id="CASHTH010001937">
    <property type="protein sequence ID" value="CAI8022092.1"/>
    <property type="molecule type" value="Genomic_DNA"/>
</dbReference>
<dbReference type="GO" id="GO:0007165">
    <property type="term" value="P:signal transduction"/>
    <property type="evidence" value="ECO:0007669"/>
    <property type="project" value="InterPro"/>
</dbReference>
<dbReference type="AlphaFoldDB" id="A0AA35WQ17"/>
<evidence type="ECO:0000259" key="1">
    <source>
        <dbReference type="PROSITE" id="PS50017"/>
    </source>
</evidence>
<protein>
    <recommendedName>
        <fullName evidence="1">Death domain-containing protein</fullName>
    </recommendedName>
</protein>
<sequence length="325" mass="37254">MREVREVGDWWEEYGLGAWLYIPPSKREDIKQKFPDEMEQKKQLISHWIYTDPLASWRRLIRALDVMEETKMADSIRSYGEPLTDDSLTPHTLLPAVSSVRQFWRSNFNDEGLLQMLCVPQPVMDGIRASPSHSTEEEKDCWSTVLPPDSTWCIMGEDSWSIMEDGGAHSPGGSQTTSTSLCNSDTMAMLHTGKLPHRSVLNNSAAIAYRLLRTSSSAQVHVFLYPSLTPSNMRAALDTLPADKWVRFGGGLRVSKSKLDQIRSQFTSDEERRDEVSKISSLSALNWWEWLTSGRRWDWLSDWTLIFSTELKQRKMTSKTICQTR</sequence>
<dbReference type="Gene3D" id="1.10.533.10">
    <property type="entry name" value="Death Domain, Fas"/>
    <property type="match status" value="1"/>
</dbReference>
<dbReference type="InterPro" id="IPR000488">
    <property type="entry name" value="Death_dom"/>
</dbReference>
<reference evidence="2" key="1">
    <citation type="submission" date="2023-03" db="EMBL/GenBank/DDBJ databases">
        <authorList>
            <person name="Steffen K."/>
            <person name="Cardenas P."/>
        </authorList>
    </citation>
    <scope>NUCLEOTIDE SEQUENCE</scope>
</reference>
<dbReference type="PROSITE" id="PS50017">
    <property type="entry name" value="DEATH_DOMAIN"/>
    <property type="match status" value="1"/>
</dbReference>
<gene>
    <name evidence="2" type="ORF">GBAR_LOCUS13002</name>
</gene>
<keyword evidence="3" id="KW-1185">Reference proteome</keyword>
<evidence type="ECO:0000313" key="3">
    <source>
        <dbReference type="Proteomes" id="UP001174909"/>
    </source>
</evidence>
<dbReference type="InterPro" id="IPR011029">
    <property type="entry name" value="DEATH-like_dom_sf"/>
</dbReference>
<organism evidence="2 3">
    <name type="scientific">Geodia barretti</name>
    <name type="common">Barrett's horny sponge</name>
    <dbReference type="NCBI Taxonomy" id="519541"/>
    <lineage>
        <taxon>Eukaryota</taxon>
        <taxon>Metazoa</taxon>
        <taxon>Porifera</taxon>
        <taxon>Demospongiae</taxon>
        <taxon>Heteroscleromorpha</taxon>
        <taxon>Tetractinellida</taxon>
        <taxon>Astrophorina</taxon>
        <taxon>Geodiidae</taxon>
        <taxon>Geodia</taxon>
    </lineage>
</organism>
<name>A0AA35WQ17_GEOBA</name>
<feature type="domain" description="Death" evidence="1">
    <location>
        <begin position="16"/>
        <end position="80"/>
    </location>
</feature>
<evidence type="ECO:0000313" key="2">
    <source>
        <dbReference type="EMBL" id="CAI8022092.1"/>
    </source>
</evidence>